<sequence length="354" mass="38977">MIKKISNFFASVFLFPLFGGITTITGILAGYLGSLWTKEIKESVFQIYHPHIFGLSSVSFDGKSSLFWFFSAIAGLSLSATFWAQTKAGNETNEAIKNSLSRLMTLPPEDFLLNYRDFMILSNSVESTLPVPMQLVDLEQAIRIQLSSICSVCARFDSNGGRTRFAANVMMFIPAGGGKFNNLHATLQTETRCIESAVSIANLHGVLRLELNLSASEGSNKADPKLSSLCLPIPKGVSNPLIYIPGAPLAFAQGKTQVYRNQSDLIEQVENNRLFSSTVLNELKDVLGAQNESVKCLMCFPLFSDSTTGPSSVIGVLNIHKSIEDEYIQRKMENLEPLLAPILRNLEILLWLLP</sequence>
<evidence type="ECO:0000313" key="3">
    <source>
        <dbReference type="Proteomes" id="UP000573499"/>
    </source>
</evidence>
<dbReference type="AlphaFoldDB" id="A0A7W2F737"/>
<dbReference type="RefSeq" id="WP_182152125.1">
    <property type="nucleotide sequence ID" value="NZ_JACEZU010000002.1"/>
</dbReference>
<dbReference type="EMBL" id="JACEZU010000002">
    <property type="protein sequence ID" value="MBA5686322.1"/>
    <property type="molecule type" value="Genomic_DNA"/>
</dbReference>
<keyword evidence="1" id="KW-1133">Transmembrane helix</keyword>
<proteinExistence type="predicted"/>
<keyword evidence="1" id="KW-0812">Transmembrane</keyword>
<protein>
    <recommendedName>
        <fullName evidence="4">GAF domain-containing protein</fullName>
    </recommendedName>
</protein>
<keyword evidence="3" id="KW-1185">Reference proteome</keyword>
<gene>
    <name evidence="2" type="ORF">H3H39_04560</name>
</gene>
<evidence type="ECO:0000313" key="2">
    <source>
        <dbReference type="EMBL" id="MBA5686322.1"/>
    </source>
</evidence>
<name>A0A7W2F737_9BURK</name>
<keyword evidence="1" id="KW-0472">Membrane</keyword>
<evidence type="ECO:0000256" key="1">
    <source>
        <dbReference type="SAM" id="Phobius"/>
    </source>
</evidence>
<feature type="transmembrane region" description="Helical" evidence="1">
    <location>
        <begin position="66"/>
        <end position="84"/>
    </location>
</feature>
<comment type="caution">
    <text evidence="2">The sequence shown here is derived from an EMBL/GenBank/DDBJ whole genome shotgun (WGS) entry which is preliminary data.</text>
</comment>
<accession>A0A7W2F737</accession>
<organism evidence="2 3">
    <name type="scientific">Rugamonas apoptosis</name>
    <dbReference type="NCBI Taxonomy" id="2758570"/>
    <lineage>
        <taxon>Bacteria</taxon>
        <taxon>Pseudomonadati</taxon>
        <taxon>Pseudomonadota</taxon>
        <taxon>Betaproteobacteria</taxon>
        <taxon>Burkholderiales</taxon>
        <taxon>Oxalobacteraceae</taxon>
        <taxon>Telluria group</taxon>
        <taxon>Rugamonas</taxon>
    </lineage>
</organism>
<dbReference type="Proteomes" id="UP000573499">
    <property type="component" value="Unassembled WGS sequence"/>
</dbReference>
<evidence type="ECO:0008006" key="4">
    <source>
        <dbReference type="Google" id="ProtNLM"/>
    </source>
</evidence>
<feature type="transmembrane region" description="Helical" evidence="1">
    <location>
        <begin position="12"/>
        <end position="32"/>
    </location>
</feature>
<reference evidence="2 3" key="1">
    <citation type="submission" date="2020-07" db="EMBL/GenBank/DDBJ databases">
        <title>Novel species isolated from subtropical streams in China.</title>
        <authorList>
            <person name="Lu H."/>
        </authorList>
    </citation>
    <scope>NUCLEOTIDE SEQUENCE [LARGE SCALE GENOMIC DNA]</scope>
    <source>
        <strain evidence="2 3">LX47W</strain>
    </source>
</reference>